<gene>
    <name evidence="1" type="ordered locus">Pyrfu_1969</name>
</gene>
<dbReference type="InterPro" id="IPR023129">
    <property type="entry name" value="MTH889-like_dom_sf"/>
</dbReference>
<dbReference type="SUPFAM" id="SSF160363">
    <property type="entry name" value="MTH889-like"/>
    <property type="match status" value="1"/>
</dbReference>
<dbReference type="PANTHER" id="PTHR42240:SF1">
    <property type="entry name" value="DUF211 DOMAIN-CONTAINING PROTEIN"/>
    <property type="match status" value="1"/>
</dbReference>
<evidence type="ECO:0008006" key="3">
    <source>
        <dbReference type="Google" id="ProtNLM"/>
    </source>
</evidence>
<dbReference type="eggNOG" id="arCOG04140">
    <property type="taxonomic scope" value="Archaea"/>
</dbReference>
<dbReference type="EMBL" id="CP002838">
    <property type="protein sequence ID" value="AEM39822.1"/>
    <property type="molecule type" value="Genomic_DNA"/>
</dbReference>
<dbReference type="RefSeq" id="WP_014027499.1">
    <property type="nucleotide sequence ID" value="NC_015931.1"/>
</dbReference>
<dbReference type="GeneID" id="11138309"/>
<dbReference type="InParanoid" id="G0EDL8"/>
<evidence type="ECO:0000313" key="2">
    <source>
        <dbReference type="Proteomes" id="UP000001037"/>
    </source>
</evidence>
<dbReference type="PANTHER" id="PTHR42240">
    <property type="entry name" value="DUF211 DOMAIN-CONTAINING PROTEIN"/>
    <property type="match status" value="1"/>
</dbReference>
<accession>G0EDL8</accession>
<dbReference type="Proteomes" id="UP000001037">
    <property type="component" value="Chromosome"/>
</dbReference>
<keyword evidence="2" id="KW-1185">Reference proteome</keyword>
<proteinExistence type="predicted"/>
<evidence type="ECO:0000313" key="1">
    <source>
        <dbReference type="EMBL" id="AEM39822.1"/>
    </source>
</evidence>
<name>G0EDL8_PYRF1</name>
<dbReference type="KEGG" id="pfm:Pyrfu_1969"/>
<dbReference type="Gene3D" id="3.30.70.1340">
    <property type="entry name" value="MTH889-like domain"/>
    <property type="match status" value="1"/>
</dbReference>
<dbReference type="STRING" id="694429.Pyrfu_1969"/>
<dbReference type="InterPro" id="IPR003831">
    <property type="entry name" value="DUF211"/>
</dbReference>
<reference evidence="1 2" key="1">
    <citation type="journal article" date="2011" name="Stand. Genomic Sci.">
        <title>Complete genome sequence of the hyperthermophilic chemolithoautotroph Pyrolobus fumarii type strain (1A).</title>
        <authorList>
            <person name="Anderson I."/>
            <person name="Goker M."/>
            <person name="Nolan M."/>
            <person name="Lucas S."/>
            <person name="Hammon N."/>
            <person name="Deshpande S."/>
            <person name="Cheng J.F."/>
            <person name="Tapia R."/>
            <person name="Han C."/>
            <person name="Goodwin L."/>
            <person name="Pitluck S."/>
            <person name="Huntemann M."/>
            <person name="Liolios K."/>
            <person name="Ivanova N."/>
            <person name="Pagani I."/>
            <person name="Mavromatis K."/>
            <person name="Ovchinikova G."/>
            <person name="Pati A."/>
            <person name="Chen A."/>
            <person name="Palaniappan K."/>
            <person name="Land M."/>
            <person name="Hauser L."/>
            <person name="Brambilla E.M."/>
            <person name="Huber H."/>
            <person name="Yasawong M."/>
            <person name="Rohde M."/>
            <person name="Spring S."/>
            <person name="Abt B."/>
            <person name="Sikorski J."/>
            <person name="Wirth R."/>
            <person name="Detter J.C."/>
            <person name="Woyke T."/>
            <person name="Bristow J."/>
            <person name="Eisen J.A."/>
            <person name="Markowitz V."/>
            <person name="Hugenholtz P."/>
            <person name="Kyrpides N.C."/>
            <person name="Klenk H.P."/>
            <person name="Lapidus A."/>
        </authorList>
    </citation>
    <scope>NUCLEOTIDE SEQUENCE [LARGE SCALE GENOMIC DNA]</scope>
    <source>
        <strain evidence="2">DSM 11204 / 1A</strain>
    </source>
</reference>
<protein>
    <recommendedName>
        <fullName evidence="3">DUF211 domain-containing protein</fullName>
    </recommendedName>
</protein>
<sequence length="97" mass="10528">MAGLRRLVLDVLKPLRDPSLTEMALLLAKVRGVKGVNITVNEVDVETLSLTIVVEGDDIDFEGVKKVLEEVGAAIHSIDQVVAGEKIVEVPELRRGE</sequence>
<dbReference type="HOGENOM" id="CLU_179754_1_0_2"/>
<dbReference type="AlphaFoldDB" id="G0EDL8"/>
<organism evidence="1 2">
    <name type="scientific">Pyrolobus fumarii (strain DSM 11204 / 1A)</name>
    <dbReference type="NCBI Taxonomy" id="694429"/>
    <lineage>
        <taxon>Archaea</taxon>
        <taxon>Thermoproteota</taxon>
        <taxon>Thermoprotei</taxon>
        <taxon>Desulfurococcales</taxon>
        <taxon>Pyrodictiaceae</taxon>
        <taxon>Pyrolobus</taxon>
    </lineage>
</organism>
<dbReference type="Pfam" id="PF02680">
    <property type="entry name" value="DUF211"/>
    <property type="match status" value="1"/>
</dbReference>